<feature type="domain" description="DUF6286" evidence="3">
    <location>
        <begin position="188"/>
        <end position="292"/>
    </location>
</feature>
<dbReference type="RefSeq" id="WP_031179558.1">
    <property type="nucleotide sequence ID" value="NZ_CP032229.1"/>
</dbReference>
<dbReference type="GeneID" id="300102917"/>
<sequence>MTTPERRGTTTVSDRAVRRIAGRAVIEALPDGAARATGSSAAVRGGRAEVAVDVALPYPAPLTPTVRRVQDHVTARTGELTGLDVRTARVGVTALTPARTPEPEGATETTPAPSRTRVPRRWWSQRRLPLGVLTLLATLTCGALATDLILVHTGHRPAALWRTGALHWLYVHGPGEPPVTAAALGCALLGVWLIVLSVTPGRRGLLTAHSPAPATRVAVDRGAVAALLRDTAAGTEGVDTVAVRVRRRRATVRAALAFGDRAAARDQITDAARRALAECGLRRPLRLRVAVRPLPVWTPPPAETAPVPLGAVAPAGGS</sequence>
<dbReference type="STRING" id="73044.GCA_000725795_00718"/>
<evidence type="ECO:0000256" key="2">
    <source>
        <dbReference type="SAM" id="Phobius"/>
    </source>
</evidence>
<evidence type="ECO:0000313" key="4">
    <source>
        <dbReference type="EMBL" id="QBJ93883.1"/>
    </source>
</evidence>
<feature type="transmembrane region" description="Helical" evidence="2">
    <location>
        <begin position="130"/>
        <end position="151"/>
    </location>
</feature>
<dbReference type="Pfam" id="PF19803">
    <property type="entry name" value="DUF6286"/>
    <property type="match status" value="1"/>
</dbReference>
<feature type="transmembrane region" description="Helical" evidence="2">
    <location>
        <begin position="179"/>
        <end position="198"/>
    </location>
</feature>
<keyword evidence="2" id="KW-0812">Transmembrane</keyword>
<accession>A0A4P6U3F5</accession>
<dbReference type="InterPro" id="IPR046253">
    <property type="entry name" value="DUF6286"/>
</dbReference>
<feature type="region of interest" description="Disordered" evidence="1">
    <location>
        <begin position="93"/>
        <end position="118"/>
    </location>
</feature>
<keyword evidence="2" id="KW-0472">Membrane</keyword>
<dbReference type="EMBL" id="CP032229">
    <property type="protein sequence ID" value="QBJ93883.1"/>
    <property type="molecule type" value="Genomic_DNA"/>
</dbReference>
<keyword evidence="2" id="KW-1133">Transmembrane helix</keyword>
<evidence type="ECO:0000259" key="3">
    <source>
        <dbReference type="Pfam" id="PF19803"/>
    </source>
</evidence>
<organism evidence="4 5">
    <name type="scientific">Streptomyces seoulensis</name>
    <dbReference type="NCBI Taxonomy" id="73044"/>
    <lineage>
        <taxon>Bacteria</taxon>
        <taxon>Bacillati</taxon>
        <taxon>Actinomycetota</taxon>
        <taxon>Actinomycetes</taxon>
        <taxon>Kitasatosporales</taxon>
        <taxon>Streptomycetaceae</taxon>
        <taxon>Streptomyces</taxon>
    </lineage>
</organism>
<dbReference type="KEGG" id="sseo:D0Z67_28855"/>
<evidence type="ECO:0000313" key="5">
    <source>
        <dbReference type="Proteomes" id="UP000292547"/>
    </source>
</evidence>
<proteinExistence type="predicted"/>
<dbReference type="OrthoDB" id="4230904at2"/>
<reference evidence="4 5" key="1">
    <citation type="submission" date="2018-08" db="EMBL/GenBank/DDBJ databases">
        <title>The complete genome sequence of Streptomyces seoulensis, a pioneer strain for nickel superoxide dismutase discovery.</title>
        <authorList>
            <person name="Shin J."/>
            <person name="Lee J.-S."/>
            <person name="Lee E.-J."/>
            <person name="Youn H.-D."/>
        </authorList>
    </citation>
    <scope>NUCLEOTIDE SEQUENCE [LARGE SCALE GENOMIC DNA]</scope>
    <source>
        <strain evidence="4 5">KCTC 9819</strain>
    </source>
</reference>
<dbReference type="AlphaFoldDB" id="A0A4P6U3F5"/>
<dbReference type="Proteomes" id="UP000292547">
    <property type="component" value="Chromosome"/>
</dbReference>
<name>A0A4P6U3F5_STRSO</name>
<keyword evidence="5" id="KW-1185">Reference proteome</keyword>
<feature type="compositionally biased region" description="Low complexity" evidence="1">
    <location>
        <begin position="96"/>
        <end position="113"/>
    </location>
</feature>
<protein>
    <submittedName>
        <fullName evidence="4">Asp23/Gls24 family envelope stress response protein</fullName>
    </submittedName>
</protein>
<evidence type="ECO:0000256" key="1">
    <source>
        <dbReference type="SAM" id="MobiDB-lite"/>
    </source>
</evidence>
<gene>
    <name evidence="4" type="ORF">D0Z67_28855</name>
</gene>